<evidence type="ECO:0000256" key="4">
    <source>
        <dbReference type="ARBA" id="ARBA00023180"/>
    </source>
</evidence>
<organism evidence="5 6">
    <name type="scientific">Gouania willdenowi</name>
    <name type="common">Blunt-snouted clingfish</name>
    <name type="synonym">Lepadogaster willdenowi</name>
    <dbReference type="NCBI Taxonomy" id="441366"/>
    <lineage>
        <taxon>Eukaryota</taxon>
        <taxon>Metazoa</taxon>
        <taxon>Chordata</taxon>
        <taxon>Craniata</taxon>
        <taxon>Vertebrata</taxon>
        <taxon>Euteleostomi</taxon>
        <taxon>Actinopterygii</taxon>
        <taxon>Neopterygii</taxon>
        <taxon>Teleostei</taxon>
        <taxon>Neoteleostei</taxon>
        <taxon>Acanthomorphata</taxon>
        <taxon>Ovalentaria</taxon>
        <taxon>Blenniimorphae</taxon>
        <taxon>Blenniiformes</taxon>
        <taxon>Gobiesocoidei</taxon>
        <taxon>Gobiesocidae</taxon>
        <taxon>Gobiesocinae</taxon>
        <taxon>Gouania</taxon>
    </lineage>
</organism>
<keyword evidence="2" id="KW-0732">Signal</keyword>
<dbReference type="Proteomes" id="UP000694680">
    <property type="component" value="Chromosome 18"/>
</dbReference>
<evidence type="ECO:0000313" key="5">
    <source>
        <dbReference type="Ensembl" id="ENSGWIP00000032003.1"/>
    </source>
</evidence>
<evidence type="ECO:0000256" key="2">
    <source>
        <dbReference type="ARBA" id="ARBA00022729"/>
    </source>
</evidence>
<keyword evidence="6" id="KW-1185">Reference proteome</keyword>
<dbReference type="InterPro" id="IPR015631">
    <property type="entry name" value="CD2/SLAM_rcpt"/>
</dbReference>
<protein>
    <recommendedName>
        <fullName evidence="7">Ig-like domain-containing protein</fullName>
    </recommendedName>
</protein>
<reference evidence="5" key="1">
    <citation type="submission" date="2020-06" db="EMBL/GenBank/DDBJ databases">
        <authorList>
            <consortium name="Wellcome Sanger Institute Data Sharing"/>
        </authorList>
    </citation>
    <scope>NUCLEOTIDE SEQUENCE [LARGE SCALE GENOMIC DNA]</scope>
</reference>
<dbReference type="PANTHER" id="PTHR12080:SF48">
    <property type="entry name" value="IMMUNOGLOBULIN SUBTYPE DOMAIN-CONTAINING PROTEIN"/>
    <property type="match status" value="1"/>
</dbReference>
<evidence type="ECO:0008006" key="7">
    <source>
        <dbReference type="Google" id="ProtNLM"/>
    </source>
</evidence>
<dbReference type="PANTHER" id="PTHR12080">
    <property type="entry name" value="SIGNALING LYMPHOCYTIC ACTIVATION MOLECULE"/>
    <property type="match status" value="1"/>
</dbReference>
<reference evidence="5" key="3">
    <citation type="submission" date="2025-09" db="UniProtKB">
        <authorList>
            <consortium name="Ensembl"/>
        </authorList>
    </citation>
    <scope>IDENTIFICATION</scope>
</reference>
<comment type="subcellular location">
    <subcellularLocation>
        <location evidence="1">Membrane</location>
    </subcellularLocation>
</comment>
<dbReference type="Ensembl" id="ENSGWIT00000034843.1">
    <property type="protein sequence ID" value="ENSGWIP00000032003.1"/>
    <property type="gene ID" value="ENSGWIG00000016504.1"/>
</dbReference>
<evidence type="ECO:0000313" key="6">
    <source>
        <dbReference type="Proteomes" id="UP000694680"/>
    </source>
</evidence>
<sequence length="248" mass="27843">MLSPHFPYIISARDAVNHTWQRNLSFHGPDSSSETKVIHKRVGDTVELSSPYANNDITSAYWKFGRRVIASNYLPVKPTQLTKKVFFNPSNFSLTVKALTVHDSGNFIFVPEMNGAHGKSITITLQVHGKTFIIHQINTSHLDTNLSCTVLLECNANANHSTIYTWTTRNQTTTGSKLQYFHTPQGEKNNFSCMISNDVHHKSALTVWTCSNQTLNKVTGMFINGSNECFGANFSLQNVKLDKLVIKY</sequence>
<reference evidence="5" key="2">
    <citation type="submission" date="2025-08" db="UniProtKB">
        <authorList>
            <consortium name="Ensembl"/>
        </authorList>
    </citation>
    <scope>IDENTIFICATION</scope>
</reference>
<dbReference type="AlphaFoldDB" id="A0A8C5GM78"/>
<evidence type="ECO:0000256" key="1">
    <source>
        <dbReference type="ARBA" id="ARBA00004370"/>
    </source>
</evidence>
<dbReference type="GO" id="GO:0016020">
    <property type="term" value="C:membrane"/>
    <property type="evidence" value="ECO:0007669"/>
    <property type="project" value="UniProtKB-SubCell"/>
</dbReference>
<keyword evidence="4" id="KW-0325">Glycoprotein</keyword>
<dbReference type="SUPFAM" id="SSF48726">
    <property type="entry name" value="Immunoglobulin"/>
    <property type="match status" value="1"/>
</dbReference>
<keyword evidence="3" id="KW-0472">Membrane</keyword>
<accession>A0A8C5GM78</accession>
<dbReference type="InterPro" id="IPR013783">
    <property type="entry name" value="Ig-like_fold"/>
</dbReference>
<dbReference type="InterPro" id="IPR036179">
    <property type="entry name" value="Ig-like_dom_sf"/>
</dbReference>
<proteinExistence type="predicted"/>
<name>A0A8C5GM78_GOUWI</name>
<dbReference type="Gene3D" id="2.60.40.10">
    <property type="entry name" value="Immunoglobulins"/>
    <property type="match status" value="2"/>
</dbReference>
<evidence type="ECO:0000256" key="3">
    <source>
        <dbReference type="ARBA" id="ARBA00023136"/>
    </source>
</evidence>